<reference evidence="2 3" key="1">
    <citation type="journal article" date="2023" name="Nucleic Acids Res.">
        <title>The hologenome of Daphnia magna reveals possible DNA methylation and microbiome-mediated evolution of the host genome.</title>
        <authorList>
            <person name="Chaturvedi A."/>
            <person name="Li X."/>
            <person name="Dhandapani V."/>
            <person name="Marshall H."/>
            <person name="Kissane S."/>
            <person name="Cuenca-Cambronero M."/>
            <person name="Asole G."/>
            <person name="Calvet F."/>
            <person name="Ruiz-Romero M."/>
            <person name="Marangio P."/>
            <person name="Guigo R."/>
            <person name="Rago D."/>
            <person name="Mirbahai L."/>
            <person name="Eastwood N."/>
            <person name="Colbourne J.K."/>
            <person name="Zhou J."/>
            <person name="Mallon E."/>
            <person name="Orsini L."/>
        </authorList>
    </citation>
    <scope>NUCLEOTIDE SEQUENCE [LARGE SCALE GENOMIC DNA]</scope>
    <source>
        <strain evidence="2">LRV0_1</strain>
    </source>
</reference>
<keyword evidence="3" id="KW-1185">Reference proteome</keyword>
<dbReference type="PANTHER" id="PTHR10174">
    <property type="entry name" value="ALPHA-TOCOPHEROL TRANSFER PROTEIN-RELATED"/>
    <property type="match status" value="1"/>
</dbReference>
<sequence>MKIYALTSVMALGEWVKKQPHLQAKSLDAKFLLRCLRGCKYSMEKTKKKLDLTLTLRIALPEFFRDGIRCLLKIKRLKISLGGTLLLPGYDRQSRNVVIIRPGTYDPTKTKGK</sequence>
<dbReference type="EMBL" id="JAOYFB010000004">
    <property type="protein sequence ID" value="KAK4013699.1"/>
    <property type="molecule type" value="Genomic_DNA"/>
</dbReference>
<evidence type="ECO:0000313" key="2">
    <source>
        <dbReference type="EMBL" id="KAK4013699.1"/>
    </source>
</evidence>
<dbReference type="Proteomes" id="UP001234178">
    <property type="component" value="Unassembled WGS sequence"/>
</dbReference>
<dbReference type="InterPro" id="IPR036865">
    <property type="entry name" value="CRAL-TRIO_dom_sf"/>
</dbReference>
<dbReference type="InterPro" id="IPR011074">
    <property type="entry name" value="CRAL/TRIO_N_dom"/>
</dbReference>
<organism evidence="2 3">
    <name type="scientific">Daphnia magna</name>
    <dbReference type="NCBI Taxonomy" id="35525"/>
    <lineage>
        <taxon>Eukaryota</taxon>
        <taxon>Metazoa</taxon>
        <taxon>Ecdysozoa</taxon>
        <taxon>Arthropoda</taxon>
        <taxon>Crustacea</taxon>
        <taxon>Branchiopoda</taxon>
        <taxon>Diplostraca</taxon>
        <taxon>Cladocera</taxon>
        <taxon>Anomopoda</taxon>
        <taxon>Daphniidae</taxon>
        <taxon>Daphnia</taxon>
    </lineage>
</organism>
<dbReference type="InterPro" id="IPR036273">
    <property type="entry name" value="CRAL/TRIO_N_dom_sf"/>
</dbReference>
<dbReference type="Gene3D" id="3.40.525.10">
    <property type="entry name" value="CRAL-TRIO lipid binding domain"/>
    <property type="match status" value="1"/>
</dbReference>
<accession>A0ABQ9ZL71</accession>
<dbReference type="PANTHER" id="PTHR10174:SF224">
    <property type="entry name" value="RETINOL-BINDING PROTEIN PINTA"/>
    <property type="match status" value="1"/>
</dbReference>
<comment type="caution">
    <text evidence="2">The sequence shown here is derived from an EMBL/GenBank/DDBJ whole genome shotgun (WGS) entry which is preliminary data.</text>
</comment>
<dbReference type="SUPFAM" id="SSF46938">
    <property type="entry name" value="CRAL/TRIO N-terminal domain"/>
    <property type="match status" value="1"/>
</dbReference>
<name>A0ABQ9ZL71_9CRUS</name>
<protein>
    <recommendedName>
        <fullName evidence="1">CRAL/TRIO N-terminal domain-containing protein</fullName>
    </recommendedName>
</protein>
<feature type="domain" description="CRAL/TRIO N-terminal" evidence="1">
    <location>
        <begin position="28"/>
        <end position="53"/>
    </location>
</feature>
<dbReference type="SMART" id="SM01100">
    <property type="entry name" value="CRAL_TRIO_N"/>
    <property type="match status" value="1"/>
</dbReference>
<evidence type="ECO:0000259" key="1">
    <source>
        <dbReference type="SMART" id="SM01100"/>
    </source>
</evidence>
<evidence type="ECO:0000313" key="3">
    <source>
        <dbReference type="Proteomes" id="UP001234178"/>
    </source>
</evidence>
<gene>
    <name evidence="2" type="ORF">OUZ56_026251</name>
</gene>
<proteinExistence type="predicted"/>